<evidence type="ECO:0000313" key="3">
    <source>
        <dbReference type="EMBL" id="QET03996.1"/>
    </source>
</evidence>
<sequence>MNDKAFYLPGLVASALWVGSASASAPVGDAPVSSASSPAPGDFTLRKSISDPTYAKDSGHLALYKAINALREQLGVGLLMQDATLDAAAQAHAVYLSSNSLAQHDEAVENPDFYEVSPLSRARKAGAPAAQWVGEVVAAAKGGNDSDIGEKCFRQLYHTVYHLQSLVGNQESVGVGYSHRGALGLNLCVLDFGTSTAAQADPAPNGVPYVGGQQFDVGLLVTVPHNGETDVDPAFNADSETPDPAPDLKTPGRPLMVYANGAFGEVLSVGTFKIVNSDGVAVPARILVLPAAKGDGSEGLADAYVRNNAAFLLPLAQLAARETYTATFSGRRAGQPVSFSWSFKTGKIPTLTIHIAPAMILNE</sequence>
<protein>
    <submittedName>
        <fullName evidence="3">CAP domain-containing protein</fullName>
    </submittedName>
</protein>
<dbReference type="Gene3D" id="3.40.33.10">
    <property type="entry name" value="CAP"/>
    <property type="match status" value="1"/>
</dbReference>
<dbReference type="EMBL" id="CP044066">
    <property type="protein sequence ID" value="QET03996.1"/>
    <property type="molecule type" value="Genomic_DNA"/>
</dbReference>
<name>A0A5P2H7N8_9BURK</name>
<reference evidence="3 4" key="1">
    <citation type="submission" date="2019-09" db="EMBL/GenBank/DDBJ databases">
        <title>FDA dAtabase for Regulatory Grade micrObial Sequences (FDA-ARGOS): Supporting development and validation of Infectious Disease Dx tests.</title>
        <authorList>
            <person name="Sciortino C."/>
            <person name="Tallon L."/>
            <person name="Sadzewicz L."/>
            <person name="Vavikolanu K."/>
            <person name="Mehta A."/>
            <person name="Aluvathingal J."/>
            <person name="Nadendla S."/>
            <person name="Nandy P."/>
            <person name="Geyer C."/>
            <person name="Yan Y."/>
            <person name="Sichtig H."/>
        </authorList>
    </citation>
    <scope>NUCLEOTIDE SEQUENCE [LARGE SCALE GENOMIC DNA]</scope>
    <source>
        <strain evidence="3 4">FDAARGOS_664</strain>
        <plasmid evidence="3 4">unnamed1</plasmid>
    </source>
</reference>
<evidence type="ECO:0000259" key="2">
    <source>
        <dbReference type="Pfam" id="PF00188"/>
    </source>
</evidence>
<organism evidence="3 4">
    <name type="scientific">Cupriavidus pauculus</name>
    <dbReference type="NCBI Taxonomy" id="82633"/>
    <lineage>
        <taxon>Bacteria</taxon>
        <taxon>Pseudomonadati</taxon>
        <taxon>Pseudomonadota</taxon>
        <taxon>Betaproteobacteria</taxon>
        <taxon>Burkholderiales</taxon>
        <taxon>Burkholderiaceae</taxon>
        <taxon>Cupriavidus</taxon>
    </lineage>
</organism>
<evidence type="ECO:0000313" key="4">
    <source>
        <dbReference type="Proteomes" id="UP000322822"/>
    </source>
</evidence>
<dbReference type="InterPro" id="IPR014044">
    <property type="entry name" value="CAP_dom"/>
</dbReference>
<proteinExistence type="predicted"/>
<dbReference type="OrthoDB" id="8684090at2"/>
<dbReference type="SUPFAM" id="SSF55797">
    <property type="entry name" value="PR-1-like"/>
    <property type="match status" value="1"/>
</dbReference>
<dbReference type="CDD" id="cd05379">
    <property type="entry name" value="CAP_bacterial"/>
    <property type="match status" value="1"/>
</dbReference>
<feature type="signal peptide" evidence="1">
    <location>
        <begin position="1"/>
        <end position="23"/>
    </location>
</feature>
<dbReference type="Proteomes" id="UP000322822">
    <property type="component" value="Plasmid unnamed1"/>
</dbReference>
<dbReference type="Pfam" id="PF00188">
    <property type="entry name" value="CAP"/>
    <property type="match status" value="1"/>
</dbReference>
<gene>
    <name evidence="3" type="ORF">FOB72_17725</name>
</gene>
<keyword evidence="3" id="KW-0614">Plasmid</keyword>
<feature type="chain" id="PRO_5025052456" evidence="1">
    <location>
        <begin position="24"/>
        <end position="363"/>
    </location>
</feature>
<accession>A0A5P2H7N8</accession>
<dbReference type="RefSeq" id="WP_150374061.1">
    <property type="nucleotide sequence ID" value="NZ_CP044066.1"/>
</dbReference>
<geneLocation type="plasmid" evidence="3">
    <name>unnamed1</name>
</geneLocation>
<keyword evidence="1" id="KW-0732">Signal</keyword>
<dbReference type="AlphaFoldDB" id="A0A5P2H7N8"/>
<feature type="domain" description="SCP" evidence="2">
    <location>
        <begin position="65"/>
        <end position="191"/>
    </location>
</feature>
<dbReference type="InterPro" id="IPR035940">
    <property type="entry name" value="CAP_sf"/>
</dbReference>
<evidence type="ECO:0000256" key="1">
    <source>
        <dbReference type="SAM" id="SignalP"/>
    </source>
</evidence>